<dbReference type="Pfam" id="PF13191">
    <property type="entry name" value="AAA_16"/>
    <property type="match status" value="1"/>
</dbReference>
<dbReference type="InterPro" id="IPR025662">
    <property type="entry name" value="Sigma_54_int_dom_ATP-bd_1"/>
</dbReference>
<keyword evidence="2" id="KW-0067">ATP-binding</keyword>
<dbReference type="SUPFAM" id="SSF52540">
    <property type="entry name" value="P-loop containing nucleoside triphosphate hydrolases"/>
    <property type="match status" value="1"/>
</dbReference>
<evidence type="ECO:0000313" key="3">
    <source>
        <dbReference type="Proteomes" id="UP001056708"/>
    </source>
</evidence>
<dbReference type="Gene3D" id="3.40.50.300">
    <property type="entry name" value="P-loop containing nucleotide triphosphate hydrolases"/>
    <property type="match status" value="1"/>
</dbReference>
<keyword evidence="3" id="KW-1185">Reference proteome</keyword>
<evidence type="ECO:0000313" key="2">
    <source>
        <dbReference type="EMBL" id="USR89496.1"/>
    </source>
</evidence>
<dbReference type="GO" id="GO:0005524">
    <property type="term" value="F:ATP binding"/>
    <property type="evidence" value="ECO:0007669"/>
    <property type="project" value="UniProtKB-KW"/>
</dbReference>
<gene>
    <name evidence="2" type="ORF">NEA10_11400</name>
</gene>
<proteinExistence type="predicted"/>
<dbReference type="InterPro" id="IPR041664">
    <property type="entry name" value="AAA_16"/>
</dbReference>
<dbReference type="Proteomes" id="UP001056708">
    <property type="component" value="Chromosome"/>
</dbReference>
<feature type="domain" description="Orc1-like AAA ATPase" evidence="1">
    <location>
        <begin position="44"/>
        <end position="264"/>
    </location>
</feature>
<accession>A0ABY5AL68</accession>
<dbReference type="EMBL" id="CP098611">
    <property type="protein sequence ID" value="USR89496.1"/>
    <property type="molecule type" value="Genomic_DNA"/>
</dbReference>
<organism evidence="2 3">
    <name type="scientific">Phormidium yuhuli AB48</name>
    <dbReference type="NCBI Taxonomy" id="2940671"/>
    <lineage>
        <taxon>Bacteria</taxon>
        <taxon>Bacillati</taxon>
        <taxon>Cyanobacteriota</taxon>
        <taxon>Cyanophyceae</taxon>
        <taxon>Oscillatoriophycideae</taxon>
        <taxon>Oscillatoriales</taxon>
        <taxon>Oscillatoriaceae</taxon>
        <taxon>Phormidium</taxon>
        <taxon>Phormidium yuhuli</taxon>
    </lineage>
</organism>
<reference evidence="2" key="1">
    <citation type="submission" date="2022-06" db="EMBL/GenBank/DDBJ databases">
        <title>Genome sequence of Phormidium yuhuli AB48 isolated from an industrial photobioreactor environment.</title>
        <authorList>
            <person name="Qiu Y."/>
            <person name="Noonan A.J.C."/>
            <person name="Dofher K."/>
            <person name="Koch M."/>
            <person name="Kieft B."/>
            <person name="Lin X."/>
            <person name="Ziels R.M."/>
            <person name="Hallam S.J."/>
        </authorList>
    </citation>
    <scope>NUCLEOTIDE SEQUENCE</scope>
    <source>
        <strain evidence="2">AB48</strain>
    </source>
</reference>
<evidence type="ECO:0000259" key="1">
    <source>
        <dbReference type="Pfam" id="PF13191"/>
    </source>
</evidence>
<dbReference type="PROSITE" id="PS00675">
    <property type="entry name" value="SIGMA54_INTERACT_1"/>
    <property type="match status" value="1"/>
</dbReference>
<dbReference type="RefSeq" id="WP_252660081.1">
    <property type="nucleotide sequence ID" value="NZ_CP098611.1"/>
</dbReference>
<keyword evidence="2" id="KW-0547">Nucleotide-binding</keyword>
<dbReference type="InterPro" id="IPR027417">
    <property type="entry name" value="P-loop_NTPase"/>
</dbReference>
<sequence length="682" mass="77417">MTEIDRIIQRAPNPFDTETFWSGNFWQEIQNPELTVDSIHQDVLQEIEAVLDQVAEDRRSRTLLLEGETGSGKTYLLGRLKRQLQTPDYKQLPRAFFVYIEPFTASDYIWRHILRYTVDSLLETPAGLDKSQLLIWLEGLSELKKRGIVDWLRGERQLFIRKLLETYPSGIYNAQEFFGVLYHLTDSELYPIACEWLRGDDLDDESLRKLGVQGTIDTEDAAQKTLANFGRIADATLPIVLCFDQLDNIARDRQGNPDLESLFRVNSILHTQKVKNFLFIISIITDTWRQNAPHIPATDRDRLDANLRLKQISLDQAEALWASRLYSLHQQTYPQPTSPIYPLIRPTLDGKFPGGKTRPRNTLILGRRLYQDVKLQQLQANVSQGASLEGKTPPPLLPSDAQSDPVAAFKLVWIKKFKQTRERVSKIRQYAAPELVQMLAEVVQALQMEDIQPRLLPSRTYASYSISYRHPGTTNRVGIVWSEDTNMVKFFHLLKGCGEALSSHLCQSLQLIRAEGVGSPTNRGYQLYTEIFGQPENNHFMSDLTSVQYLATHHALVNDALSGELVVGEETPDGSRLQSLVRQTGVLRDCPLLQQLGFFEITSGQDAAEQSLQAIEDFIINRVLNQQCMAIQQLIEEAIAQFGGASKQQVHQLIQSLSLSDRPLQILDPDVTLEEQLVIATP</sequence>
<protein>
    <submittedName>
        <fullName evidence="2">ATP-binding protein</fullName>
    </submittedName>
</protein>
<name>A0ABY5AL68_9CYAN</name>